<dbReference type="PANTHER" id="PTHR30413">
    <property type="entry name" value="INNER MEMBRANE TRANSPORT PERMEASE"/>
    <property type="match status" value="1"/>
</dbReference>
<evidence type="ECO:0000256" key="7">
    <source>
        <dbReference type="ARBA" id="ARBA00023136"/>
    </source>
</evidence>
<dbReference type="InterPro" id="IPR013525">
    <property type="entry name" value="ABC2_TM"/>
</dbReference>
<dbReference type="GO" id="GO:0015920">
    <property type="term" value="P:lipopolysaccharide transport"/>
    <property type="evidence" value="ECO:0007669"/>
    <property type="project" value="TreeGrafter"/>
</dbReference>
<organism evidence="10 11">
    <name type="scientific">Henriciella barbarensis</name>
    <dbReference type="NCBI Taxonomy" id="86342"/>
    <lineage>
        <taxon>Bacteria</taxon>
        <taxon>Pseudomonadati</taxon>
        <taxon>Pseudomonadota</taxon>
        <taxon>Alphaproteobacteria</taxon>
        <taxon>Hyphomonadales</taxon>
        <taxon>Hyphomonadaceae</taxon>
        <taxon>Henriciella</taxon>
    </lineage>
</organism>
<evidence type="ECO:0000256" key="8">
    <source>
        <dbReference type="SAM" id="Phobius"/>
    </source>
</evidence>
<feature type="transmembrane region" description="Helical" evidence="8">
    <location>
        <begin position="159"/>
        <end position="185"/>
    </location>
</feature>
<keyword evidence="11" id="KW-1185">Reference proteome</keyword>
<evidence type="ECO:0000256" key="5">
    <source>
        <dbReference type="ARBA" id="ARBA00022692"/>
    </source>
</evidence>
<comment type="caution">
    <text evidence="10">The sequence shown here is derived from an EMBL/GenBank/DDBJ whole genome shotgun (WGS) entry which is preliminary data.</text>
</comment>
<sequence length="278" mass="30917">MSTPSNQPVIHIRPQRPVGILSLPEIWKFRVLLAQMINRNIRSRILNSPISIVWGFIRPAIMALALVFIRNMSAANLGAQIPYPLFIFSGLCFWFLWAEMVIQSAGSLRLDSGISKKVYFPLILSPISVIAARWVDIFIISAAVIAFQLYLGVPLSWEIFAMVPVTAVMFLLAFGIGVLFSALYLIHQDNSKFLETAVYLGLFLSPVLFSKQILPEVVQTYYNLNPMVGVLTGLRGALFAPEHVDWMSLGVSAIMAVGFTIVGLLLLDRVAKSYAERV</sequence>
<keyword evidence="5 8" id="KW-0812">Transmembrane</keyword>
<dbReference type="PRINTS" id="PR00164">
    <property type="entry name" value="ABC2TRNSPORT"/>
</dbReference>
<protein>
    <recommendedName>
        <fullName evidence="9">ABC-2 type transporter transmembrane domain-containing protein</fullName>
    </recommendedName>
</protein>
<dbReference type="Pfam" id="PF01061">
    <property type="entry name" value="ABC2_membrane"/>
    <property type="match status" value="1"/>
</dbReference>
<accession>A0A399QZ02</accession>
<dbReference type="GO" id="GO:0140359">
    <property type="term" value="F:ABC-type transporter activity"/>
    <property type="evidence" value="ECO:0007669"/>
    <property type="project" value="InterPro"/>
</dbReference>
<evidence type="ECO:0000256" key="2">
    <source>
        <dbReference type="ARBA" id="ARBA00007783"/>
    </source>
</evidence>
<feature type="domain" description="ABC-2 type transporter transmembrane" evidence="9">
    <location>
        <begin position="34"/>
        <end position="239"/>
    </location>
</feature>
<feature type="transmembrane region" description="Helical" evidence="8">
    <location>
        <begin position="45"/>
        <end position="69"/>
    </location>
</feature>
<comment type="similarity">
    <text evidence="2">Belongs to the ABC-2 integral membrane protein family.</text>
</comment>
<reference evidence="10 11" key="1">
    <citation type="submission" date="2018-08" db="EMBL/GenBank/DDBJ databases">
        <title>Henriciella mobilis sp. nov., isolated from seawater.</title>
        <authorList>
            <person name="Cheng H."/>
            <person name="Wu Y.-H."/>
            <person name="Xu X.-W."/>
            <person name="Guo L.-L."/>
        </authorList>
    </citation>
    <scope>NUCLEOTIDE SEQUENCE [LARGE SCALE GENOMIC DNA]</scope>
    <source>
        <strain evidence="10 11">CCUG66934</strain>
    </source>
</reference>
<gene>
    <name evidence="10" type="ORF">D1224_05785</name>
</gene>
<evidence type="ECO:0000256" key="3">
    <source>
        <dbReference type="ARBA" id="ARBA00022448"/>
    </source>
</evidence>
<dbReference type="AlphaFoldDB" id="A0A399QZ02"/>
<feature type="transmembrane region" description="Helical" evidence="8">
    <location>
        <begin position="81"/>
        <end position="98"/>
    </location>
</feature>
<dbReference type="OrthoDB" id="9786910at2"/>
<keyword evidence="7 8" id="KW-0472">Membrane</keyword>
<feature type="transmembrane region" description="Helical" evidence="8">
    <location>
        <begin position="246"/>
        <end position="267"/>
    </location>
</feature>
<dbReference type="InterPro" id="IPR000412">
    <property type="entry name" value="ABC_2_transport"/>
</dbReference>
<feature type="transmembrane region" description="Helical" evidence="8">
    <location>
        <begin position="119"/>
        <end position="147"/>
    </location>
</feature>
<proteinExistence type="inferred from homology"/>
<dbReference type="Proteomes" id="UP000265431">
    <property type="component" value="Unassembled WGS sequence"/>
</dbReference>
<evidence type="ECO:0000256" key="1">
    <source>
        <dbReference type="ARBA" id="ARBA00004429"/>
    </source>
</evidence>
<evidence type="ECO:0000313" key="10">
    <source>
        <dbReference type="EMBL" id="RIJ23771.1"/>
    </source>
</evidence>
<keyword evidence="6 8" id="KW-1133">Transmembrane helix</keyword>
<comment type="subcellular location">
    <subcellularLocation>
        <location evidence="1">Cell inner membrane</location>
        <topology evidence="1">Multi-pass membrane protein</topology>
    </subcellularLocation>
</comment>
<keyword evidence="4" id="KW-1003">Cell membrane</keyword>
<keyword evidence="3" id="KW-0813">Transport</keyword>
<dbReference type="PANTHER" id="PTHR30413:SF8">
    <property type="entry name" value="TRANSPORT PERMEASE PROTEIN"/>
    <property type="match status" value="1"/>
</dbReference>
<evidence type="ECO:0000259" key="9">
    <source>
        <dbReference type="Pfam" id="PF01061"/>
    </source>
</evidence>
<evidence type="ECO:0000313" key="11">
    <source>
        <dbReference type="Proteomes" id="UP000265431"/>
    </source>
</evidence>
<evidence type="ECO:0000256" key="4">
    <source>
        <dbReference type="ARBA" id="ARBA00022475"/>
    </source>
</evidence>
<dbReference type="GO" id="GO:0043190">
    <property type="term" value="C:ATP-binding cassette (ABC) transporter complex"/>
    <property type="evidence" value="ECO:0007669"/>
    <property type="project" value="InterPro"/>
</dbReference>
<dbReference type="EMBL" id="QWGB01000005">
    <property type="protein sequence ID" value="RIJ23771.1"/>
    <property type="molecule type" value="Genomic_DNA"/>
</dbReference>
<evidence type="ECO:0000256" key="6">
    <source>
        <dbReference type="ARBA" id="ARBA00022989"/>
    </source>
</evidence>
<name>A0A399QZ02_9PROT</name>
<feature type="transmembrane region" description="Helical" evidence="8">
    <location>
        <begin position="197"/>
        <end position="214"/>
    </location>
</feature>
<dbReference type="RefSeq" id="WP_119378959.1">
    <property type="nucleotide sequence ID" value="NZ_QWGB01000005.1"/>
</dbReference>